<name>A0A4Q7NUR3_9ACTN</name>
<dbReference type="InterPro" id="IPR001647">
    <property type="entry name" value="HTH_TetR"/>
</dbReference>
<gene>
    <name evidence="7" type="ORF">EV189_0095</name>
</gene>
<feature type="compositionally biased region" description="Basic and acidic residues" evidence="5">
    <location>
        <begin position="14"/>
        <end position="24"/>
    </location>
</feature>
<feature type="DNA-binding region" description="H-T-H motif" evidence="4">
    <location>
        <begin position="45"/>
        <end position="64"/>
    </location>
</feature>
<dbReference type="Proteomes" id="UP000293638">
    <property type="component" value="Unassembled WGS sequence"/>
</dbReference>
<organism evidence="7 8">
    <name type="scientific">Motilibacter rhizosphaerae</name>
    <dbReference type="NCBI Taxonomy" id="598652"/>
    <lineage>
        <taxon>Bacteria</taxon>
        <taxon>Bacillati</taxon>
        <taxon>Actinomycetota</taxon>
        <taxon>Actinomycetes</taxon>
        <taxon>Motilibacterales</taxon>
        <taxon>Motilibacteraceae</taxon>
        <taxon>Motilibacter</taxon>
    </lineage>
</organism>
<protein>
    <submittedName>
        <fullName evidence="7">TetR family transcriptional regulator</fullName>
    </submittedName>
</protein>
<keyword evidence="3" id="KW-0804">Transcription</keyword>
<dbReference type="Gene3D" id="1.10.357.10">
    <property type="entry name" value="Tetracycline Repressor, domain 2"/>
    <property type="match status" value="1"/>
</dbReference>
<dbReference type="PROSITE" id="PS50977">
    <property type="entry name" value="HTH_TETR_2"/>
    <property type="match status" value="1"/>
</dbReference>
<evidence type="ECO:0000256" key="5">
    <source>
        <dbReference type="SAM" id="MobiDB-lite"/>
    </source>
</evidence>
<accession>A0A4Q7NUR3</accession>
<dbReference type="EMBL" id="SGXD01000001">
    <property type="protein sequence ID" value="RZS90865.1"/>
    <property type="molecule type" value="Genomic_DNA"/>
</dbReference>
<dbReference type="PANTHER" id="PTHR30055">
    <property type="entry name" value="HTH-TYPE TRANSCRIPTIONAL REGULATOR RUTR"/>
    <property type="match status" value="1"/>
</dbReference>
<dbReference type="GO" id="GO:0000976">
    <property type="term" value="F:transcription cis-regulatory region binding"/>
    <property type="evidence" value="ECO:0007669"/>
    <property type="project" value="TreeGrafter"/>
</dbReference>
<evidence type="ECO:0000256" key="2">
    <source>
        <dbReference type="ARBA" id="ARBA00023125"/>
    </source>
</evidence>
<dbReference type="OrthoDB" id="3172830at2"/>
<evidence type="ECO:0000259" key="6">
    <source>
        <dbReference type="PROSITE" id="PS50977"/>
    </source>
</evidence>
<dbReference type="InterPro" id="IPR009057">
    <property type="entry name" value="Homeodomain-like_sf"/>
</dbReference>
<evidence type="ECO:0000313" key="8">
    <source>
        <dbReference type="Proteomes" id="UP000293638"/>
    </source>
</evidence>
<reference evidence="7 8" key="1">
    <citation type="submission" date="2019-02" db="EMBL/GenBank/DDBJ databases">
        <title>Genomic Encyclopedia of Type Strains, Phase IV (KMG-IV): sequencing the most valuable type-strain genomes for metagenomic binning, comparative biology and taxonomic classification.</title>
        <authorList>
            <person name="Goeker M."/>
        </authorList>
    </citation>
    <scope>NUCLEOTIDE SEQUENCE [LARGE SCALE GENOMIC DNA]</scope>
    <source>
        <strain evidence="7 8">DSM 45622</strain>
    </source>
</reference>
<dbReference type="GO" id="GO:0003700">
    <property type="term" value="F:DNA-binding transcription factor activity"/>
    <property type="evidence" value="ECO:0007669"/>
    <property type="project" value="TreeGrafter"/>
</dbReference>
<feature type="compositionally biased region" description="Gly residues" evidence="5">
    <location>
        <begin position="1"/>
        <end position="11"/>
    </location>
</feature>
<keyword evidence="1" id="KW-0805">Transcription regulation</keyword>
<keyword evidence="8" id="KW-1185">Reference proteome</keyword>
<evidence type="ECO:0000256" key="3">
    <source>
        <dbReference type="ARBA" id="ARBA00023163"/>
    </source>
</evidence>
<evidence type="ECO:0000256" key="1">
    <source>
        <dbReference type="ARBA" id="ARBA00023015"/>
    </source>
</evidence>
<feature type="domain" description="HTH tetR-type" evidence="6">
    <location>
        <begin position="22"/>
        <end position="82"/>
    </location>
</feature>
<keyword evidence="2 4" id="KW-0238">DNA-binding</keyword>
<sequence>MAGRGAAGGTGGRRRADGSRSESPRDEIIRVAARLFAEQGYAATTMKGIAEAAGLRQPSVYYWFRDKEALLHATASVNRFSAQVVVGLGKSPASVPARLYRLLFEDTKHICELAPLDYAEVERVAYARPDEFAEFWSDYRALYDGIVELVTAGMRTEEFHQGDPSMAGVVALGMNEGLQKLHRYRSGAGGPLGLPAPVPELADPVAVAHSSAGTTLSALLADPSRLGGVRDEAMEIELEGAGEEPTP</sequence>
<evidence type="ECO:0000256" key="4">
    <source>
        <dbReference type="PROSITE-ProRule" id="PRU00335"/>
    </source>
</evidence>
<dbReference type="RefSeq" id="WP_130490999.1">
    <property type="nucleotide sequence ID" value="NZ_SGXD01000001.1"/>
</dbReference>
<dbReference type="Pfam" id="PF00440">
    <property type="entry name" value="TetR_N"/>
    <property type="match status" value="1"/>
</dbReference>
<dbReference type="AlphaFoldDB" id="A0A4Q7NUR3"/>
<proteinExistence type="predicted"/>
<dbReference type="SUPFAM" id="SSF46689">
    <property type="entry name" value="Homeodomain-like"/>
    <property type="match status" value="1"/>
</dbReference>
<evidence type="ECO:0000313" key="7">
    <source>
        <dbReference type="EMBL" id="RZS90865.1"/>
    </source>
</evidence>
<dbReference type="InterPro" id="IPR050109">
    <property type="entry name" value="HTH-type_TetR-like_transc_reg"/>
</dbReference>
<dbReference type="PANTHER" id="PTHR30055:SF234">
    <property type="entry name" value="HTH-TYPE TRANSCRIPTIONAL REGULATOR BETI"/>
    <property type="match status" value="1"/>
</dbReference>
<feature type="region of interest" description="Disordered" evidence="5">
    <location>
        <begin position="1"/>
        <end position="24"/>
    </location>
</feature>
<comment type="caution">
    <text evidence="7">The sequence shown here is derived from an EMBL/GenBank/DDBJ whole genome shotgun (WGS) entry which is preliminary data.</text>
</comment>
<dbReference type="PRINTS" id="PR00455">
    <property type="entry name" value="HTHTETR"/>
</dbReference>